<name>A0A242MMV6_CABSO</name>
<dbReference type="Pfam" id="PF02195">
    <property type="entry name" value="ParB_N"/>
    <property type="match status" value="1"/>
</dbReference>
<dbReference type="SUPFAM" id="SSF109709">
    <property type="entry name" value="KorB DNA-binding domain-like"/>
    <property type="match status" value="1"/>
</dbReference>
<protein>
    <submittedName>
        <fullName evidence="3">Putative plasmid stabilization protein</fullName>
    </submittedName>
</protein>
<sequence>MEDRSFEGAVADDADATDSQAALLETRLGSDARVEYVALSRLTTSPLNVRRKAPTGIEGLAESISAKGLLQNLVAHALKGKRGNHAPLGVCAGQRRLAALLLLADAGRIDGAYLVPVKVVSDAEALAASLIENHSREPMHAADQAIAFRLLLEEGRSIDYVAALFSIPALAVQRRLKTANVSPKILDVYRDDGMTTEQIQALALCDDHDKQERLWFEAAQSWLRDPYHLREAIVEEEINVSENPLIAFVTLDAYIAAGGYVRRDLFSESANAGYITDMALLQQLATERLLVIAQDVAAEGWSFVETRVKRDFSELSAYTHITPQARDMTKKEAVQYAKLEKARDKASSALDAYYSDETIDEDDDTRDALEDAARGAQNTCEQFVEALEVWTPEQLASAGAFVLLNHAGKVVIERGYVKRGTATSPAHEGDGQDQPKKAKPVHSDKLCRRLTAHRTAAIQVELAAKPTIALAVLMQRLIPTVFSSLYYYGEETGVHVSATCSHDKLLREADDMEASAAWQEIDAERSKWIAMLPKQRSNLLPWLIEQSDDVMANLFAFCVASTLDSVTGTEAAHPVNALADLLEVDMTKYWTPTQSSYLNHVSKARIAEVVSTAVSPEAAAPLAAMKKGDAAATAELRLVGTGWLPELLVKRDVSDGFPDEYLSDELTDPEDEEILD</sequence>
<dbReference type="AlphaFoldDB" id="A0A242MMV6"/>
<feature type="compositionally biased region" description="Basic and acidic residues" evidence="1">
    <location>
        <begin position="427"/>
        <end position="441"/>
    </location>
</feature>
<proteinExistence type="predicted"/>
<organism evidence="3 4">
    <name type="scientific">Caballeronia sordidicola</name>
    <name type="common">Burkholderia sordidicola</name>
    <dbReference type="NCBI Taxonomy" id="196367"/>
    <lineage>
        <taxon>Bacteria</taxon>
        <taxon>Pseudomonadati</taxon>
        <taxon>Pseudomonadota</taxon>
        <taxon>Betaproteobacteria</taxon>
        <taxon>Burkholderiales</taxon>
        <taxon>Burkholderiaceae</taxon>
        <taxon>Caballeronia</taxon>
    </lineage>
</organism>
<dbReference type="CDD" id="cd16406">
    <property type="entry name" value="ParB_N_like"/>
    <property type="match status" value="1"/>
</dbReference>
<evidence type="ECO:0000259" key="2">
    <source>
        <dbReference type="SMART" id="SM00470"/>
    </source>
</evidence>
<dbReference type="SUPFAM" id="SSF110849">
    <property type="entry name" value="ParB/Sulfiredoxin"/>
    <property type="match status" value="1"/>
</dbReference>
<dbReference type="PANTHER" id="PTHR33375:SF7">
    <property type="entry name" value="CHROMOSOME 2-PARTITIONING PROTEIN PARB-RELATED"/>
    <property type="match status" value="1"/>
</dbReference>
<feature type="region of interest" description="Disordered" evidence="1">
    <location>
        <begin position="656"/>
        <end position="676"/>
    </location>
</feature>
<dbReference type="InterPro" id="IPR003115">
    <property type="entry name" value="ParB_N"/>
</dbReference>
<reference evidence="3 4" key="1">
    <citation type="submission" date="2017-03" db="EMBL/GenBank/DDBJ databases">
        <title>Genome analysis of strain PAMC 26510.</title>
        <authorList>
            <person name="Oh H.-M."/>
            <person name="Yang J.-A."/>
        </authorList>
    </citation>
    <scope>NUCLEOTIDE SEQUENCE [LARGE SCALE GENOMIC DNA]</scope>
    <source>
        <strain evidence="3 4">PAMC 26510</strain>
    </source>
</reference>
<feature type="compositionally biased region" description="Acidic residues" evidence="1">
    <location>
        <begin position="657"/>
        <end position="676"/>
    </location>
</feature>
<dbReference type="GO" id="GO:0007059">
    <property type="term" value="P:chromosome segregation"/>
    <property type="evidence" value="ECO:0007669"/>
    <property type="project" value="TreeGrafter"/>
</dbReference>
<dbReference type="Gene3D" id="3.90.1530.30">
    <property type="match status" value="1"/>
</dbReference>
<comment type="caution">
    <text evidence="3">The sequence shown here is derived from an EMBL/GenBank/DDBJ whole genome shotgun (WGS) entry which is preliminary data.</text>
</comment>
<dbReference type="Gene3D" id="1.10.10.2830">
    <property type="match status" value="1"/>
</dbReference>
<accession>A0A242MMV6</accession>
<dbReference type="SMART" id="SM00470">
    <property type="entry name" value="ParB"/>
    <property type="match status" value="1"/>
</dbReference>
<dbReference type="InterPro" id="IPR050336">
    <property type="entry name" value="Chromosome_partition/occlusion"/>
</dbReference>
<feature type="region of interest" description="Disordered" evidence="1">
    <location>
        <begin position="421"/>
        <end position="441"/>
    </location>
</feature>
<dbReference type="RefSeq" id="WP_086382365.1">
    <property type="nucleotide sequence ID" value="NZ_NBTY01000114.1"/>
</dbReference>
<dbReference type="InterPro" id="IPR036086">
    <property type="entry name" value="ParB/Sulfiredoxin_sf"/>
</dbReference>
<dbReference type="EMBL" id="NBTY01000114">
    <property type="protein sequence ID" value="OTP72322.1"/>
    <property type="molecule type" value="Genomic_DNA"/>
</dbReference>
<dbReference type="Proteomes" id="UP000194546">
    <property type="component" value="Unassembled WGS sequence"/>
</dbReference>
<evidence type="ECO:0000313" key="4">
    <source>
        <dbReference type="Proteomes" id="UP000194546"/>
    </source>
</evidence>
<feature type="domain" description="ParB-like N-terminal" evidence="2">
    <location>
        <begin position="35"/>
        <end position="134"/>
    </location>
</feature>
<dbReference type="PANTHER" id="PTHR33375">
    <property type="entry name" value="CHROMOSOME-PARTITIONING PROTEIN PARB-RELATED"/>
    <property type="match status" value="1"/>
</dbReference>
<gene>
    <name evidence="3" type="ORF">PAMC26510_22065</name>
</gene>
<dbReference type="GO" id="GO:0005694">
    <property type="term" value="C:chromosome"/>
    <property type="evidence" value="ECO:0007669"/>
    <property type="project" value="TreeGrafter"/>
</dbReference>
<evidence type="ECO:0000256" key="1">
    <source>
        <dbReference type="SAM" id="MobiDB-lite"/>
    </source>
</evidence>
<evidence type="ECO:0000313" key="3">
    <source>
        <dbReference type="EMBL" id="OTP72322.1"/>
    </source>
</evidence>